<organism evidence="1 2">
    <name type="scientific">Pandoraea terrae</name>
    <dbReference type="NCBI Taxonomy" id="1537710"/>
    <lineage>
        <taxon>Bacteria</taxon>
        <taxon>Pseudomonadati</taxon>
        <taxon>Pseudomonadota</taxon>
        <taxon>Betaproteobacteria</taxon>
        <taxon>Burkholderiales</taxon>
        <taxon>Burkholderiaceae</taxon>
        <taxon>Pandoraea</taxon>
    </lineage>
</organism>
<dbReference type="EMBL" id="CABPRZ010000017">
    <property type="protein sequence ID" value="VVE35379.1"/>
    <property type="molecule type" value="Genomic_DNA"/>
</dbReference>
<gene>
    <name evidence="1" type="ORF">PTE30175_03773</name>
</gene>
<evidence type="ECO:0000313" key="2">
    <source>
        <dbReference type="Proteomes" id="UP000414233"/>
    </source>
</evidence>
<dbReference type="RefSeq" id="WP_191629142.1">
    <property type="nucleotide sequence ID" value="NZ_CABPRZ010000017.1"/>
</dbReference>
<proteinExistence type="predicted"/>
<accession>A0A5E4XG55</accession>
<dbReference type="AlphaFoldDB" id="A0A5E4XG55"/>
<dbReference type="Proteomes" id="UP000414233">
    <property type="component" value="Unassembled WGS sequence"/>
</dbReference>
<reference evidence="1 2" key="1">
    <citation type="submission" date="2019-08" db="EMBL/GenBank/DDBJ databases">
        <authorList>
            <person name="Peeters C."/>
        </authorList>
    </citation>
    <scope>NUCLEOTIDE SEQUENCE [LARGE SCALE GENOMIC DNA]</scope>
    <source>
        <strain evidence="1 2">LMG 30175</strain>
    </source>
</reference>
<name>A0A5E4XG55_9BURK</name>
<evidence type="ECO:0000313" key="1">
    <source>
        <dbReference type="EMBL" id="VVE35379.1"/>
    </source>
</evidence>
<sequence>MPSPQASTQSILSPTAQGTAPAYGVLAAGDISARLDRLPATRSVWTAGAGWC</sequence>
<protein>
    <submittedName>
        <fullName evidence="1">Uncharacterized protein</fullName>
    </submittedName>
</protein>
<keyword evidence="2" id="KW-1185">Reference proteome</keyword>